<dbReference type="Proteomes" id="UP000059074">
    <property type="component" value="Unassembled WGS sequence"/>
</dbReference>
<evidence type="ECO:0000259" key="6">
    <source>
        <dbReference type="Pfam" id="PF08281"/>
    </source>
</evidence>
<sequence length="171" mass="19711">MTWDLHKLFQHHAKELVRSLTRRGHSSDTAADITQDAFVRLITTQPSRVGFDANPRAYLFAITRNLSIDLIRRDRLVPKVELTAEMAEWIVDPNPLQDAIVYDRQRLAATERAIAELPARTRRAFELHRMDELTIAEIADRIELSTSRTWSLIRDAYKHIRSRLGAIDATP</sequence>
<dbReference type="PANTHER" id="PTHR43133">
    <property type="entry name" value="RNA POLYMERASE ECF-TYPE SIGMA FACTO"/>
    <property type="match status" value="1"/>
</dbReference>
<keyword evidence="8" id="KW-1185">Reference proteome</keyword>
<dbReference type="InterPro" id="IPR013324">
    <property type="entry name" value="RNA_pol_sigma_r3/r4-like"/>
</dbReference>
<evidence type="ECO:0000256" key="1">
    <source>
        <dbReference type="ARBA" id="ARBA00010641"/>
    </source>
</evidence>
<feature type="domain" description="RNA polymerase sigma-70 region 2" evidence="5">
    <location>
        <begin position="8"/>
        <end position="75"/>
    </location>
</feature>
<dbReference type="GO" id="GO:0003677">
    <property type="term" value="F:DNA binding"/>
    <property type="evidence" value="ECO:0007669"/>
    <property type="project" value="InterPro"/>
</dbReference>
<dbReference type="GO" id="GO:0006352">
    <property type="term" value="P:DNA-templated transcription initiation"/>
    <property type="evidence" value="ECO:0007669"/>
    <property type="project" value="InterPro"/>
</dbReference>
<dbReference type="OrthoDB" id="7193272at2"/>
<dbReference type="AlphaFoldDB" id="A0A120CUU0"/>
<feature type="domain" description="RNA polymerase sigma factor 70 region 4 type 2" evidence="6">
    <location>
        <begin position="110"/>
        <end position="160"/>
    </location>
</feature>
<dbReference type="InterPro" id="IPR014284">
    <property type="entry name" value="RNA_pol_sigma-70_dom"/>
</dbReference>
<dbReference type="InterPro" id="IPR039425">
    <property type="entry name" value="RNA_pol_sigma-70-like"/>
</dbReference>
<dbReference type="InterPro" id="IPR036388">
    <property type="entry name" value="WH-like_DNA-bd_sf"/>
</dbReference>
<dbReference type="GO" id="GO:0016987">
    <property type="term" value="F:sigma factor activity"/>
    <property type="evidence" value="ECO:0007669"/>
    <property type="project" value="UniProtKB-KW"/>
</dbReference>
<dbReference type="PANTHER" id="PTHR43133:SF63">
    <property type="entry name" value="RNA POLYMERASE SIGMA FACTOR FECI-RELATED"/>
    <property type="match status" value="1"/>
</dbReference>
<dbReference type="SUPFAM" id="SSF88659">
    <property type="entry name" value="Sigma3 and sigma4 domains of RNA polymerase sigma factors"/>
    <property type="match status" value="1"/>
</dbReference>
<dbReference type="Gene3D" id="1.10.10.10">
    <property type="entry name" value="Winged helix-like DNA-binding domain superfamily/Winged helix DNA-binding domain"/>
    <property type="match status" value="1"/>
</dbReference>
<keyword evidence="4" id="KW-0804">Transcription</keyword>
<accession>A0A120CUU0</accession>
<evidence type="ECO:0000313" key="7">
    <source>
        <dbReference type="EMBL" id="KWT66763.1"/>
    </source>
</evidence>
<dbReference type="Pfam" id="PF08281">
    <property type="entry name" value="Sigma70_r4_2"/>
    <property type="match status" value="1"/>
</dbReference>
<dbReference type="InterPro" id="IPR007627">
    <property type="entry name" value="RNA_pol_sigma70_r2"/>
</dbReference>
<keyword evidence="2" id="KW-0805">Transcription regulation</keyword>
<dbReference type="RefSeq" id="WP_068462363.1">
    <property type="nucleotide sequence ID" value="NZ_LMTR01000071.1"/>
</dbReference>
<name>A0A120CUU0_HYPSL</name>
<proteinExistence type="inferred from homology"/>
<dbReference type="SUPFAM" id="SSF88946">
    <property type="entry name" value="Sigma2 domain of RNA polymerase sigma factors"/>
    <property type="match status" value="1"/>
</dbReference>
<dbReference type="InterPro" id="IPR013325">
    <property type="entry name" value="RNA_pol_sigma_r2"/>
</dbReference>
<dbReference type="InterPro" id="IPR013249">
    <property type="entry name" value="RNA_pol_sigma70_r4_t2"/>
</dbReference>
<gene>
    <name evidence="7" type="ORF">APY04_2170</name>
</gene>
<dbReference type="Pfam" id="PF04542">
    <property type="entry name" value="Sigma70_r2"/>
    <property type="match status" value="1"/>
</dbReference>
<evidence type="ECO:0000313" key="8">
    <source>
        <dbReference type="Proteomes" id="UP000059074"/>
    </source>
</evidence>
<evidence type="ECO:0000259" key="5">
    <source>
        <dbReference type="Pfam" id="PF04542"/>
    </source>
</evidence>
<keyword evidence="3" id="KW-0731">Sigma factor</keyword>
<dbReference type="Gene3D" id="1.10.1740.10">
    <property type="match status" value="1"/>
</dbReference>
<organism evidence="7 8">
    <name type="scientific">Hyphomicrobium sulfonivorans</name>
    <dbReference type="NCBI Taxonomy" id="121290"/>
    <lineage>
        <taxon>Bacteria</taxon>
        <taxon>Pseudomonadati</taxon>
        <taxon>Pseudomonadota</taxon>
        <taxon>Alphaproteobacteria</taxon>
        <taxon>Hyphomicrobiales</taxon>
        <taxon>Hyphomicrobiaceae</taxon>
        <taxon>Hyphomicrobium</taxon>
    </lineage>
</organism>
<evidence type="ECO:0000256" key="4">
    <source>
        <dbReference type="ARBA" id="ARBA00023163"/>
    </source>
</evidence>
<comment type="caution">
    <text evidence="7">The sequence shown here is derived from an EMBL/GenBank/DDBJ whole genome shotgun (WGS) entry which is preliminary data.</text>
</comment>
<evidence type="ECO:0000256" key="3">
    <source>
        <dbReference type="ARBA" id="ARBA00023082"/>
    </source>
</evidence>
<dbReference type="EMBL" id="LMTR01000071">
    <property type="protein sequence ID" value="KWT66763.1"/>
    <property type="molecule type" value="Genomic_DNA"/>
</dbReference>
<dbReference type="STRING" id="121290.APY04_2170"/>
<dbReference type="NCBIfam" id="TIGR02937">
    <property type="entry name" value="sigma70-ECF"/>
    <property type="match status" value="1"/>
</dbReference>
<dbReference type="PATRIC" id="fig|121290.4.peg.2369"/>
<evidence type="ECO:0000256" key="2">
    <source>
        <dbReference type="ARBA" id="ARBA00023015"/>
    </source>
</evidence>
<protein>
    <submittedName>
        <fullName evidence="7">Uncharacterized protein</fullName>
    </submittedName>
</protein>
<reference evidence="7 8" key="1">
    <citation type="submission" date="2015-10" db="EMBL/GenBank/DDBJ databases">
        <title>Transcriptomic analysis of a linuron degrading triple-species bacterial consortium.</title>
        <authorList>
            <person name="Albers P."/>
        </authorList>
    </citation>
    <scope>NUCLEOTIDE SEQUENCE [LARGE SCALE GENOMIC DNA]</scope>
    <source>
        <strain evidence="7 8">WDL6</strain>
    </source>
</reference>
<comment type="similarity">
    <text evidence="1">Belongs to the sigma-70 factor family. ECF subfamily.</text>
</comment>